<dbReference type="InterPro" id="IPR035482">
    <property type="entry name" value="SIS_PGI_2"/>
</dbReference>
<evidence type="ECO:0000256" key="3">
    <source>
        <dbReference type="ARBA" id="ARBA00023152"/>
    </source>
</evidence>
<keyword evidence="2 5" id="KW-0312">Gluconeogenesis</keyword>
<name>A0ABU4GGG4_9CLOT</name>
<dbReference type="InterPro" id="IPR001672">
    <property type="entry name" value="G6P_Isomerase"/>
</dbReference>
<keyword evidence="7" id="KW-1185">Reference proteome</keyword>
<reference evidence="6 7" key="1">
    <citation type="submission" date="2023-10" db="EMBL/GenBank/DDBJ databases">
        <title>A novel Glycoside Hydrolase 43-Like Enzyme from Clostrdium boliviensis is an Endo-xylanase, and a Candidate for Xylooligosaccharides Production from Different Xylan Substrates.</title>
        <authorList>
            <person name="Alvarez M.T."/>
            <person name="Rocabado-Villegas L.R."/>
            <person name="Salas-Veizaga D.M."/>
            <person name="Linares-Pasten J.A."/>
            <person name="Gudmundsdottir E.E."/>
            <person name="Hreggvidsson G.O."/>
            <person name="Adlercreutz P."/>
            <person name="Nordberg Karlsson E."/>
        </authorList>
    </citation>
    <scope>NUCLEOTIDE SEQUENCE [LARGE SCALE GENOMIC DNA]</scope>
    <source>
        <strain evidence="6 7">E-1</strain>
    </source>
</reference>
<comment type="similarity">
    <text evidence="5">Belongs to the GPI family.</text>
</comment>
<dbReference type="InterPro" id="IPR046348">
    <property type="entry name" value="SIS_dom_sf"/>
</dbReference>
<dbReference type="GO" id="GO:0016853">
    <property type="term" value="F:isomerase activity"/>
    <property type="evidence" value="ECO:0007669"/>
    <property type="project" value="UniProtKB-KW"/>
</dbReference>
<organism evidence="6 7">
    <name type="scientific">Clostridium boliviensis</name>
    <dbReference type="NCBI Taxonomy" id="318465"/>
    <lineage>
        <taxon>Bacteria</taxon>
        <taxon>Bacillati</taxon>
        <taxon>Bacillota</taxon>
        <taxon>Clostridia</taxon>
        <taxon>Eubacteriales</taxon>
        <taxon>Clostridiaceae</taxon>
        <taxon>Clostridium</taxon>
    </lineage>
</organism>
<dbReference type="RefSeq" id="WP_318062980.1">
    <property type="nucleotide sequence ID" value="NZ_JAWONS010000099.1"/>
</dbReference>
<dbReference type="PROSITE" id="PS00174">
    <property type="entry name" value="P_GLUCOSE_ISOMERASE_2"/>
    <property type="match status" value="1"/>
</dbReference>
<keyword evidence="3 5" id="KW-0324">Glycolysis</keyword>
<evidence type="ECO:0000256" key="2">
    <source>
        <dbReference type="ARBA" id="ARBA00022432"/>
    </source>
</evidence>
<dbReference type="Proteomes" id="UP001276854">
    <property type="component" value="Unassembled WGS sequence"/>
</dbReference>
<dbReference type="SUPFAM" id="SSF53697">
    <property type="entry name" value="SIS domain"/>
    <property type="match status" value="1"/>
</dbReference>
<dbReference type="PROSITE" id="PS51463">
    <property type="entry name" value="P_GLUCOSE_ISOMERASE_3"/>
    <property type="match status" value="1"/>
</dbReference>
<comment type="pathway">
    <text evidence="5">Carbohydrate degradation; glycolysis; D-glyceraldehyde 3-phosphate and glycerone phosphate from D-glucose: step 2/4.</text>
</comment>
<comment type="catalytic activity">
    <reaction evidence="5">
        <text>alpha-D-glucose 6-phosphate = beta-D-fructose 6-phosphate</text>
        <dbReference type="Rhea" id="RHEA:11816"/>
        <dbReference type="ChEBI" id="CHEBI:57634"/>
        <dbReference type="ChEBI" id="CHEBI:58225"/>
        <dbReference type="EC" id="5.3.1.9"/>
    </reaction>
</comment>
<protein>
    <recommendedName>
        <fullName evidence="1 5">Glucose-6-phosphate isomerase</fullName>
        <ecNumber evidence="1 5">5.3.1.9</ecNumber>
    </recommendedName>
</protein>
<accession>A0ABU4GGG4</accession>
<dbReference type="PRINTS" id="PR00662">
    <property type="entry name" value="G6PISOMERASE"/>
</dbReference>
<evidence type="ECO:0000256" key="4">
    <source>
        <dbReference type="ARBA" id="ARBA00023235"/>
    </source>
</evidence>
<comment type="caution">
    <text evidence="6">The sequence shown here is derived from an EMBL/GenBank/DDBJ whole genome shotgun (WGS) entry which is preliminary data.</text>
</comment>
<evidence type="ECO:0000256" key="1">
    <source>
        <dbReference type="ARBA" id="ARBA00011952"/>
    </source>
</evidence>
<dbReference type="EMBL" id="JAWONS010000099">
    <property type="protein sequence ID" value="MDW2796715.1"/>
    <property type="molecule type" value="Genomic_DNA"/>
</dbReference>
<keyword evidence="4 5" id="KW-0413">Isomerase</keyword>
<dbReference type="InterPro" id="IPR018189">
    <property type="entry name" value="Phosphoglucose_isomerase_CS"/>
</dbReference>
<dbReference type="Gene3D" id="3.40.50.10490">
    <property type="entry name" value="Glucose-6-phosphate isomerase like protein, domain 1"/>
    <property type="match status" value="2"/>
</dbReference>
<proteinExistence type="inferred from homology"/>
<dbReference type="EC" id="5.3.1.9" evidence="1 5"/>
<dbReference type="Pfam" id="PF00342">
    <property type="entry name" value="PGI"/>
    <property type="match status" value="1"/>
</dbReference>
<gene>
    <name evidence="6" type="ORF">RZO55_03875</name>
</gene>
<dbReference type="PANTHER" id="PTHR11469">
    <property type="entry name" value="GLUCOSE-6-PHOSPHATE ISOMERASE"/>
    <property type="match status" value="1"/>
</dbReference>
<sequence length="421" mass="47425">MKEISMELIDGSSWLTTEEITGKMEEYAPYLDEVKYGEKQYEDNLGWLNVDEWAGEKWITYYQELAADVRKNADVFVVIGIGGSNQAARAVVDAIGETGPVTIKWAGNSISANSIRNVLQELEGRSVYINLIAKNFETLEPGIGFRALRSFMKKEYGDEYAKRVICTGTAGSHLEKLCKVNGFHFLPFPLNIGGRFTALSPVGLFPMAVAGINIGAIAAGAKCMRQKLLEESASESMALKYAVIRNMLYQKGFGMEMLSYFEPRYFRFAKWWMQLFGESEGKDNKGLYPLFGNFSEDLHSVGQFLQDGSNIIFETFLDIQNTGASYVLHNDHVDDLFDYLDGKDFDEINRAAFEATITAHSKKFPCVKLSVPAVDEETFGQLFYFYEFVCYLSAKILGVNPFDQPGVEAYKEHMFQRLGKN</sequence>
<evidence type="ECO:0000313" key="6">
    <source>
        <dbReference type="EMBL" id="MDW2796715.1"/>
    </source>
</evidence>
<dbReference type="PANTHER" id="PTHR11469:SF1">
    <property type="entry name" value="GLUCOSE-6-PHOSPHATE ISOMERASE"/>
    <property type="match status" value="1"/>
</dbReference>
<evidence type="ECO:0000313" key="7">
    <source>
        <dbReference type="Proteomes" id="UP001276854"/>
    </source>
</evidence>
<evidence type="ECO:0000256" key="5">
    <source>
        <dbReference type="RuleBase" id="RU000612"/>
    </source>
</evidence>
<dbReference type="CDD" id="cd05016">
    <property type="entry name" value="SIS_PGI_2"/>
    <property type="match status" value="1"/>
</dbReference>